<dbReference type="SUPFAM" id="SSF55874">
    <property type="entry name" value="ATPase domain of HSP90 chaperone/DNA topoisomerase II/histidine kinase"/>
    <property type="match status" value="1"/>
</dbReference>
<feature type="compositionally biased region" description="Basic and acidic residues" evidence="12">
    <location>
        <begin position="515"/>
        <end position="530"/>
    </location>
</feature>
<dbReference type="PANTHER" id="PTHR43047">
    <property type="entry name" value="TWO-COMPONENT HISTIDINE PROTEIN KINASE"/>
    <property type="match status" value="1"/>
</dbReference>
<keyword evidence="6" id="KW-0808">Transferase</keyword>
<dbReference type="PANTHER" id="PTHR43047:SF72">
    <property type="entry name" value="OSMOSENSING HISTIDINE PROTEIN KINASE SLN1"/>
    <property type="match status" value="1"/>
</dbReference>
<keyword evidence="10" id="KW-0902">Two-component regulatory system</keyword>
<dbReference type="Gene3D" id="1.10.287.130">
    <property type="match status" value="1"/>
</dbReference>
<evidence type="ECO:0000256" key="1">
    <source>
        <dbReference type="ARBA" id="ARBA00000085"/>
    </source>
</evidence>
<keyword evidence="8" id="KW-0418">Kinase</keyword>
<evidence type="ECO:0000256" key="3">
    <source>
        <dbReference type="ARBA" id="ARBA00012438"/>
    </source>
</evidence>
<dbReference type="Gene3D" id="3.30.565.10">
    <property type="entry name" value="Histidine kinase-like ATPase, C-terminal domain"/>
    <property type="match status" value="1"/>
</dbReference>
<dbReference type="AlphaFoldDB" id="A0A6J4TYC8"/>
<feature type="compositionally biased region" description="Low complexity" evidence="12">
    <location>
        <begin position="532"/>
        <end position="542"/>
    </location>
</feature>
<evidence type="ECO:0000256" key="9">
    <source>
        <dbReference type="ARBA" id="ARBA00022840"/>
    </source>
</evidence>
<evidence type="ECO:0000256" key="8">
    <source>
        <dbReference type="ARBA" id="ARBA00022777"/>
    </source>
</evidence>
<evidence type="ECO:0000256" key="11">
    <source>
        <dbReference type="ARBA" id="ARBA00023136"/>
    </source>
</evidence>
<evidence type="ECO:0000256" key="10">
    <source>
        <dbReference type="ARBA" id="ARBA00023012"/>
    </source>
</evidence>
<keyword evidence="7" id="KW-0547">Nucleotide-binding</keyword>
<feature type="domain" description="Histidine kinase" evidence="14">
    <location>
        <begin position="274"/>
        <end position="512"/>
    </location>
</feature>
<keyword evidence="5" id="KW-0597">Phosphoprotein</keyword>
<dbReference type="InterPro" id="IPR036890">
    <property type="entry name" value="HATPase_C_sf"/>
</dbReference>
<dbReference type="GO" id="GO:0009927">
    <property type="term" value="F:histidine phosphotransfer kinase activity"/>
    <property type="evidence" value="ECO:0007669"/>
    <property type="project" value="TreeGrafter"/>
</dbReference>
<keyword evidence="13" id="KW-1133">Transmembrane helix</keyword>
<dbReference type="FunFam" id="3.30.565.10:FF:000023">
    <property type="entry name" value="PAS domain-containing sensor histidine kinase"/>
    <property type="match status" value="1"/>
</dbReference>
<comment type="subcellular location">
    <subcellularLocation>
        <location evidence="2">Cell membrane</location>
    </subcellularLocation>
</comment>
<feature type="transmembrane region" description="Helical" evidence="13">
    <location>
        <begin position="203"/>
        <end position="229"/>
    </location>
</feature>
<dbReference type="EMBL" id="CADCWG010000010">
    <property type="protein sequence ID" value="CAA9534177.1"/>
    <property type="molecule type" value="Genomic_DNA"/>
</dbReference>
<keyword evidence="11 13" id="KW-0472">Membrane</keyword>
<keyword evidence="4" id="KW-1003">Cell membrane</keyword>
<dbReference type="GO" id="GO:0005524">
    <property type="term" value="F:ATP binding"/>
    <property type="evidence" value="ECO:0007669"/>
    <property type="project" value="UniProtKB-KW"/>
</dbReference>
<accession>A0A6J4TYC8</accession>
<dbReference type="InterPro" id="IPR003594">
    <property type="entry name" value="HATPase_dom"/>
</dbReference>
<dbReference type="InterPro" id="IPR004358">
    <property type="entry name" value="Sig_transdc_His_kin-like_C"/>
</dbReference>
<dbReference type="PRINTS" id="PR00344">
    <property type="entry name" value="BCTRLSENSOR"/>
</dbReference>
<keyword evidence="9" id="KW-0067">ATP-binding</keyword>
<sequence length="584" mass="60959">MPPVRGPIGGGRGWDRSGRAARVGDGVAHALDKRWWAMPADWRPDRRGARELLLVAARRRTYRNLAYLLVALPLGVLYFTVLLLGLVTGVATVAVLLGFPILLLTTIGAWRLGDFERHLTHAWLGVEIPPPVRPVAADASLPRRVAALLRDQVTWTNLLYLLLKLPLGALTAAAVLALVASVVRLLASPIPYLVGPSAGDRPLMAVLGVPAGLALALVGLNVANLVAYLMGRFARIMLGPSDAAVRLAASEAEAARARATAAHADQSRRELIVNVSHELRTPVASIRGHVESLLMATEPVPDGDGGTAAGATASRMPPPEQLQGYLGIIHRETERLGALVDDLLALARAEAGELRLRLGPVDAGAVVDEVHETLAPLAWRDRSVTLVAEVPSGLPPATADRERLGQVLLNLVRNAITHTPAGGIVVVSLARSGPGHLVLAVADTGAGIAPEDLPRVFERFYRADASRARASGGFGLGLAIVRDLVAAMGGDIAVESRLGEGSRFAVRLRVAAEAARHGGADISPRPERRPATARAAPNGARPSGTPNGSHPAADGTPRGESSPPLVHAGARAGAAAADARRGSP</sequence>
<feature type="transmembrane region" description="Helical" evidence="13">
    <location>
        <begin position="158"/>
        <end position="183"/>
    </location>
</feature>
<name>A0A6J4TYC8_9BACT</name>
<evidence type="ECO:0000313" key="15">
    <source>
        <dbReference type="EMBL" id="CAA9534177.1"/>
    </source>
</evidence>
<evidence type="ECO:0000256" key="4">
    <source>
        <dbReference type="ARBA" id="ARBA00022475"/>
    </source>
</evidence>
<evidence type="ECO:0000256" key="7">
    <source>
        <dbReference type="ARBA" id="ARBA00022741"/>
    </source>
</evidence>
<dbReference type="InterPro" id="IPR005467">
    <property type="entry name" value="His_kinase_dom"/>
</dbReference>
<dbReference type="GO" id="GO:0005886">
    <property type="term" value="C:plasma membrane"/>
    <property type="evidence" value="ECO:0007669"/>
    <property type="project" value="UniProtKB-SubCell"/>
</dbReference>
<dbReference type="CDD" id="cd16922">
    <property type="entry name" value="HATPase_EvgS-ArcB-TorS-like"/>
    <property type="match status" value="1"/>
</dbReference>
<dbReference type="SUPFAM" id="SSF47384">
    <property type="entry name" value="Homodimeric domain of signal transducing histidine kinase"/>
    <property type="match status" value="1"/>
</dbReference>
<gene>
    <name evidence="15" type="ORF">AVDCRST_MAG49-131</name>
</gene>
<dbReference type="SMART" id="SM00388">
    <property type="entry name" value="HisKA"/>
    <property type="match status" value="1"/>
</dbReference>
<dbReference type="GO" id="GO:0000155">
    <property type="term" value="F:phosphorelay sensor kinase activity"/>
    <property type="evidence" value="ECO:0007669"/>
    <property type="project" value="InterPro"/>
</dbReference>
<keyword evidence="13" id="KW-0812">Transmembrane</keyword>
<evidence type="ECO:0000256" key="13">
    <source>
        <dbReference type="SAM" id="Phobius"/>
    </source>
</evidence>
<evidence type="ECO:0000259" key="14">
    <source>
        <dbReference type="PROSITE" id="PS50109"/>
    </source>
</evidence>
<feature type="region of interest" description="Disordered" evidence="12">
    <location>
        <begin position="515"/>
        <end position="584"/>
    </location>
</feature>
<evidence type="ECO:0000256" key="2">
    <source>
        <dbReference type="ARBA" id="ARBA00004236"/>
    </source>
</evidence>
<feature type="transmembrane region" description="Helical" evidence="13">
    <location>
        <begin position="65"/>
        <end position="84"/>
    </location>
</feature>
<dbReference type="SMART" id="SM00387">
    <property type="entry name" value="HATPase_c"/>
    <property type="match status" value="1"/>
</dbReference>
<dbReference type="InterPro" id="IPR025828">
    <property type="entry name" value="Put_sensor_dom"/>
</dbReference>
<feature type="compositionally biased region" description="Low complexity" evidence="12">
    <location>
        <begin position="568"/>
        <end position="577"/>
    </location>
</feature>
<reference evidence="15" key="1">
    <citation type="submission" date="2020-02" db="EMBL/GenBank/DDBJ databases">
        <authorList>
            <person name="Meier V. D."/>
        </authorList>
    </citation>
    <scope>NUCLEOTIDE SEQUENCE</scope>
    <source>
        <strain evidence="15">AVDCRST_MAG49</strain>
    </source>
</reference>
<protein>
    <recommendedName>
        <fullName evidence="3">histidine kinase</fullName>
        <ecNumber evidence="3">2.7.13.3</ecNumber>
    </recommendedName>
</protein>
<dbReference type="Pfam" id="PF00512">
    <property type="entry name" value="HisKA"/>
    <property type="match status" value="1"/>
</dbReference>
<dbReference type="Pfam" id="PF02518">
    <property type="entry name" value="HATPase_c"/>
    <property type="match status" value="1"/>
</dbReference>
<dbReference type="InterPro" id="IPR003661">
    <property type="entry name" value="HisK_dim/P_dom"/>
</dbReference>
<evidence type="ECO:0000256" key="5">
    <source>
        <dbReference type="ARBA" id="ARBA00022553"/>
    </source>
</evidence>
<dbReference type="InterPro" id="IPR036097">
    <property type="entry name" value="HisK_dim/P_sf"/>
</dbReference>
<comment type="catalytic activity">
    <reaction evidence="1">
        <text>ATP + protein L-histidine = ADP + protein N-phospho-L-histidine.</text>
        <dbReference type="EC" id="2.7.13.3"/>
    </reaction>
</comment>
<evidence type="ECO:0000256" key="12">
    <source>
        <dbReference type="SAM" id="MobiDB-lite"/>
    </source>
</evidence>
<proteinExistence type="predicted"/>
<dbReference type="CDD" id="cd00082">
    <property type="entry name" value="HisKA"/>
    <property type="match status" value="1"/>
</dbReference>
<dbReference type="PROSITE" id="PS50109">
    <property type="entry name" value="HIS_KIN"/>
    <property type="match status" value="1"/>
</dbReference>
<dbReference type="Pfam" id="PF13796">
    <property type="entry name" value="Sensor"/>
    <property type="match status" value="1"/>
</dbReference>
<dbReference type="EC" id="2.7.13.3" evidence="3"/>
<feature type="transmembrane region" description="Helical" evidence="13">
    <location>
        <begin position="90"/>
        <end position="110"/>
    </location>
</feature>
<organism evidence="15">
    <name type="scientific">uncultured Thermomicrobiales bacterium</name>
    <dbReference type="NCBI Taxonomy" id="1645740"/>
    <lineage>
        <taxon>Bacteria</taxon>
        <taxon>Pseudomonadati</taxon>
        <taxon>Thermomicrobiota</taxon>
        <taxon>Thermomicrobia</taxon>
        <taxon>Thermomicrobiales</taxon>
        <taxon>environmental samples</taxon>
    </lineage>
</organism>
<evidence type="ECO:0000256" key="6">
    <source>
        <dbReference type="ARBA" id="ARBA00022679"/>
    </source>
</evidence>